<dbReference type="EMBL" id="FSRU01000001">
    <property type="protein sequence ID" value="SIN95005.1"/>
    <property type="molecule type" value="Genomic_DNA"/>
</dbReference>
<dbReference type="Gene3D" id="3.90.470.20">
    <property type="entry name" value="4'-phosphopantetheinyl transferase domain"/>
    <property type="match status" value="1"/>
</dbReference>
<evidence type="ECO:0008006" key="4">
    <source>
        <dbReference type="Google" id="ProtNLM"/>
    </source>
</evidence>
<dbReference type="Proteomes" id="UP000185151">
    <property type="component" value="Unassembled WGS sequence"/>
</dbReference>
<name>A0A1N6FIC6_9BURK</name>
<sequence>MSVNSSIAIAAIADETPVPSHPSSPARVDGADVAVVPELEFVPCSLAYRHAAGMVHPKDGELLLWRFRPEWHLVSKDEAYARLSKAELARVRSHPNPALGKRFAVGRAVMREILAHMVGCAPGDVELTEDERGQLRLANAGPREPIEIAIAYAGIWIVIGVSTSPLGLATRVPTLPDNAASGHPEATTRSRRTKASRSIETRSGVRHDSLTIAAGTPVLNADAHVLRQDSASFVIDTPGAMRWHILDLPMPGIISAAAAVAQPLTRVLAFGWAGRDGRTIAR</sequence>
<dbReference type="InterPro" id="IPR037143">
    <property type="entry name" value="4-PPantetheinyl_Trfase_dom_sf"/>
</dbReference>
<dbReference type="GO" id="GO:0000287">
    <property type="term" value="F:magnesium ion binding"/>
    <property type="evidence" value="ECO:0007669"/>
    <property type="project" value="InterPro"/>
</dbReference>
<dbReference type="SUPFAM" id="SSF56214">
    <property type="entry name" value="4'-phosphopantetheinyl transferase"/>
    <property type="match status" value="1"/>
</dbReference>
<gene>
    <name evidence="2" type="ORF">SAMN05444165_0214</name>
</gene>
<accession>A0A1N6FIC6</accession>
<evidence type="ECO:0000313" key="3">
    <source>
        <dbReference type="Proteomes" id="UP000185151"/>
    </source>
</evidence>
<dbReference type="AlphaFoldDB" id="A0A1N6FIC6"/>
<evidence type="ECO:0000313" key="2">
    <source>
        <dbReference type="EMBL" id="SIN95005.1"/>
    </source>
</evidence>
<proteinExistence type="predicted"/>
<dbReference type="OrthoDB" id="8997880at2"/>
<dbReference type="GO" id="GO:0008897">
    <property type="term" value="F:holo-[acyl-carrier-protein] synthase activity"/>
    <property type="evidence" value="ECO:0007669"/>
    <property type="project" value="InterPro"/>
</dbReference>
<protein>
    <recommendedName>
        <fullName evidence="4">Phosphopantetheinyl transferase</fullName>
    </recommendedName>
</protein>
<keyword evidence="3" id="KW-1185">Reference proteome</keyword>
<reference evidence="2 3" key="1">
    <citation type="submission" date="2016-11" db="EMBL/GenBank/DDBJ databases">
        <authorList>
            <person name="Jaros S."/>
            <person name="Januszkiewicz K."/>
            <person name="Wedrychowicz H."/>
        </authorList>
    </citation>
    <scope>NUCLEOTIDE SEQUENCE [LARGE SCALE GENOMIC DNA]</scope>
    <source>
        <strain evidence="2 3">GAS95</strain>
    </source>
</reference>
<evidence type="ECO:0000256" key="1">
    <source>
        <dbReference type="SAM" id="MobiDB-lite"/>
    </source>
</evidence>
<feature type="region of interest" description="Disordered" evidence="1">
    <location>
        <begin position="175"/>
        <end position="201"/>
    </location>
</feature>
<organism evidence="2 3">
    <name type="scientific">Paraburkholderia phenazinium</name>
    <dbReference type="NCBI Taxonomy" id="60549"/>
    <lineage>
        <taxon>Bacteria</taxon>
        <taxon>Pseudomonadati</taxon>
        <taxon>Pseudomonadota</taxon>
        <taxon>Betaproteobacteria</taxon>
        <taxon>Burkholderiales</taxon>
        <taxon>Burkholderiaceae</taxon>
        <taxon>Paraburkholderia</taxon>
    </lineage>
</organism>
<dbReference type="RefSeq" id="WP_143788220.1">
    <property type="nucleotide sequence ID" value="NZ_FSRU01000001.1"/>
</dbReference>